<accession>A0A926Q3E1</accession>
<proteinExistence type="predicted"/>
<protein>
    <submittedName>
        <fullName evidence="1">Uncharacterized protein</fullName>
    </submittedName>
</protein>
<organism evidence="1 2">
    <name type="scientific">Sinomicrobium weinanense</name>
    <dbReference type="NCBI Taxonomy" id="2842200"/>
    <lineage>
        <taxon>Bacteria</taxon>
        <taxon>Pseudomonadati</taxon>
        <taxon>Bacteroidota</taxon>
        <taxon>Flavobacteriia</taxon>
        <taxon>Flavobacteriales</taxon>
        <taxon>Flavobacteriaceae</taxon>
        <taxon>Sinomicrobium</taxon>
    </lineage>
</organism>
<dbReference type="EMBL" id="JACVDC010000037">
    <property type="protein sequence ID" value="MBC9796824.1"/>
    <property type="molecule type" value="Genomic_DNA"/>
</dbReference>
<name>A0A926Q3E1_9FLAO</name>
<sequence length="219" mass="25239">MKKSLNRFTCHIFSGCRIFVKMYAYPYKMIKNVFLALTILFVVACQEKKKEIDTPEVKEEPAVQISLPELRQFDAEKQEELNRWAAYAELHKAIRDFRKEKGGDVPLQLDNLLEKEKELAASDFPEKFDNPSVKSRLAALKTYLMQTRLEAPDPVPESYLMKQKVKILDAFNALDRQLYVMMQGSVTEEFLDELSNKPLAERDSVVTDSIPADSIGIRK</sequence>
<gene>
    <name evidence="1" type="ORF">IBL28_12660</name>
</gene>
<keyword evidence="2" id="KW-1185">Reference proteome</keyword>
<dbReference type="AlphaFoldDB" id="A0A926Q3E1"/>
<evidence type="ECO:0000313" key="2">
    <source>
        <dbReference type="Proteomes" id="UP000653730"/>
    </source>
</evidence>
<comment type="caution">
    <text evidence="1">The sequence shown here is derived from an EMBL/GenBank/DDBJ whole genome shotgun (WGS) entry which is preliminary data.</text>
</comment>
<reference evidence="1 2" key="1">
    <citation type="submission" date="2020-09" db="EMBL/GenBank/DDBJ databases">
        <title>Sinomicrobium weinanense sp. nov., a halophilic bacteria isolated from saline-alkali soil.</title>
        <authorList>
            <person name="Wu P."/>
            <person name="Ren H."/>
            <person name="Mei Y."/>
            <person name="Liang Y."/>
            <person name="Chen Z."/>
        </authorList>
    </citation>
    <scope>NUCLEOTIDE SEQUENCE [LARGE SCALE GENOMIC DNA]</scope>
    <source>
        <strain evidence="1 2">FJxs</strain>
    </source>
</reference>
<dbReference type="Proteomes" id="UP000653730">
    <property type="component" value="Unassembled WGS sequence"/>
</dbReference>
<dbReference type="RefSeq" id="WP_187965967.1">
    <property type="nucleotide sequence ID" value="NZ_JACVDC010000037.1"/>
</dbReference>
<evidence type="ECO:0000313" key="1">
    <source>
        <dbReference type="EMBL" id="MBC9796824.1"/>
    </source>
</evidence>